<proteinExistence type="predicted"/>
<evidence type="ECO:0000313" key="2">
    <source>
        <dbReference type="EMBL" id="GID09670.1"/>
    </source>
</evidence>
<dbReference type="AlphaFoldDB" id="A0A8J3J0A2"/>
<organism evidence="2 3">
    <name type="scientific">Actinocatenispora rupis</name>
    <dbReference type="NCBI Taxonomy" id="519421"/>
    <lineage>
        <taxon>Bacteria</taxon>
        <taxon>Bacillati</taxon>
        <taxon>Actinomycetota</taxon>
        <taxon>Actinomycetes</taxon>
        <taxon>Micromonosporales</taxon>
        <taxon>Micromonosporaceae</taxon>
        <taxon>Actinocatenispora</taxon>
    </lineage>
</organism>
<protein>
    <submittedName>
        <fullName evidence="2">Uncharacterized protein</fullName>
    </submittedName>
</protein>
<feature type="region of interest" description="Disordered" evidence="1">
    <location>
        <begin position="1"/>
        <end position="30"/>
    </location>
</feature>
<dbReference type="EMBL" id="BOMB01000001">
    <property type="protein sequence ID" value="GID09670.1"/>
    <property type="molecule type" value="Genomic_DNA"/>
</dbReference>
<evidence type="ECO:0000313" key="3">
    <source>
        <dbReference type="Proteomes" id="UP000612808"/>
    </source>
</evidence>
<comment type="caution">
    <text evidence="2">The sequence shown here is derived from an EMBL/GenBank/DDBJ whole genome shotgun (WGS) entry which is preliminary data.</text>
</comment>
<evidence type="ECO:0000256" key="1">
    <source>
        <dbReference type="SAM" id="MobiDB-lite"/>
    </source>
</evidence>
<dbReference type="Proteomes" id="UP000612808">
    <property type="component" value="Unassembled WGS sequence"/>
</dbReference>
<keyword evidence="3" id="KW-1185">Reference proteome</keyword>
<accession>A0A8J3J0A2</accession>
<sequence length="98" mass="10456">MDDSPSAARGDTRTDVSTGRTDARGSATRARARLRELADQLRDDRDTVDDPRTRALFGTTANLLAALDDAFADVEDHLAAARPTGLRLVPDPPAQPGT</sequence>
<name>A0A8J3J0A2_9ACTN</name>
<gene>
    <name evidence="2" type="ORF">Aru02nite_05590</name>
</gene>
<reference evidence="2" key="1">
    <citation type="submission" date="2021-01" db="EMBL/GenBank/DDBJ databases">
        <title>Whole genome shotgun sequence of Actinocatenispora rupis NBRC 107355.</title>
        <authorList>
            <person name="Komaki H."/>
            <person name="Tamura T."/>
        </authorList>
    </citation>
    <scope>NUCLEOTIDE SEQUENCE</scope>
    <source>
        <strain evidence="2">NBRC 107355</strain>
    </source>
</reference>
<dbReference type="RefSeq" id="WP_203654547.1">
    <property type="nucleotide sequence ID" value="NZ_BAAAZM010000010.1"/>
</dbReference>